<organism evidence="5 6">
    <name type="scientific">Diplogelasinospora grovesii</name>
    <dbReference type="NCBI Taxonomy" id="303347"/>
    <lineage>
        <taxon>Eukaryota</taxon>
        <taxon>Fungi</taxon>
        <taxon>Dikarya</taxon>
        <taxon>Ascomycota</taxon>
        <taxon>Pezizomycotina</taxon>
        <taxon>Sordariomycetes</taxon>
        <taxon>Sordariomycetidae</taxon>
        <taxon>Sordariales</taxon>
        <taxon>Diplogelasinosporaceae</taxon>
        <taxon>Diplogelasinospora</taxon>
    </lineage>
</organism>
<feature type="compositionally biased region" description="Basic and acidic residues" evidence="4">
    <location>
        <begin position="7"/>
        <end position="20"/>
    </location>
</feature>
<accession>A0AAN6NGK8</accession>
<dbReference type="AlphaFoldDB" id="A0AAN6NGK8"/>
<dbReference type="PANTHER" id="PTHR13261">
    <property type="entry name" value="BRCA2 AND CDKN1A INTERACTING PROTEIN"/>
    <property type="match status" value="1"/>
</dbReference>
<evidence type="ECO:0000313" key="5">
    <source>
        <dbReference type="EMBL" id="KAK3944759.1"/>
    </source>
</evidence>
<dbReference type="EMBL" id="MU853757">
    <property type="protein sequence ID" value="KAK3944759.1"/>
    <property type="molecule type" value="Genomic_DNA"/>
</dbReference>
<dbReference type="InterPro" id="IPR025602">
    <property type="entry name" value="BCP1_family"/>
</dbReference>
<feature type="region of interest" description="Disordered" evidence="4">
    <location>
        <begin position="217"/>
        <end position="244"/>
    </location>
</feature>
<dbReference type="PANTHER" id="PTHR13261:SF0">
    <property type="entry name" value="BRCA2 AND CDKN1A-INTERACTING PROTEIN"/>
    <property type="match status" value="1"/>
</dbReference>
<dbReference type="Proteomes" id="UP001303473">
    <property type="component" value="Unassembled WGS sequence"/>
</dbReference>
<keyword evidence="3" id="KW-0813">Transport</keyword>
<comment type="subcellular location">
    <subcellularLocation>
        <location evidence="3">Nucleus</location>
    </subcellularLocation>
</comment>
<keyword evidence="3" id="KW-0539">Nucleus</keyword>
<evidence type="ECO:0000313" key="6">
    <source>
        <dbReference type="Proteomes" id="UP001303473"/>
    </source>
</evidence>
<dbReference type="Pfam" id="PF13862">
    <property type="entry name" value="BCCIP"/>
    <property type="match status" value="1"/>
</dbReference>
<dbReference type="GO" id="GO:0015031">
    <property type="term" value="P:protein transport"/>
    <property type="evidence" value="ECO:0007669"/>
    <property type="project" value="UniProtKB-KW"/>
</dbReference>
<name>A0AAN6NGK8_9PEZI</name>
<keyword evidence="6" id="KW-1185">Reference proteome</keyword>
<dbReference type="PIRSF" id="PIRSF028983">
    <property type="entry name" value="BCP1"/>
    <property type="match status" value="1"/>
</dbReference>
<evidence type="ECO:0000256" key="1">
    <source>
        <dbReference type="ARBA" id="ARBA00002688"/>
    </source>
</evidence>
<comment type="similarity">
    <text evidence="2 3">Belongs to the BCP1 family.</text>
</comment>
<dbReference type="GO" id="GO:0005634">
    <property type="term" value="C:nucleus"/>
    <property type="evidence" value="ECO:0007669"/>
    <property type="project" value="UniProtKB-SubCell"/>
</dbReference>
<feature type="region of interest" description="Disordered" evidence="4">
    <location>
        <begin position="1"/>
        <end position="32"/>
    </location>
</feature>
<gene>
    <name evidence="5" type="ORF">QBC46DRAFT_373117</name>
</gene>
<evidence type="ECO:0000256" key="2">
    <source>
        <dbReference type="ARBA" id="ARBA00006781"/>
    </source>
</evidence>
<feature type="compositionally biased region" description="Acidic residues" evidence="4">
    <location>
        <begin position="21"/>
        <end position="32"/>
    </location>
</feature>
<evidence type="ECO:0000256" key="4">
    <source>
        <dbReference type="SAM" id="MobiDB-lite"/>
    </source>
</evidence>
<protein>
    <recommendedName>
        <fullName evidence="3">Protein BCP1</fullName>
    </recommendedName>
</protein>
<comment type="caution">
    <text evidence="5">The sequence shown here is derived from an EMBL/GenBank/DDBJ whole genome shotgun (WGS) entry which is preliminary data.</text>
</comment>
<comment type="function">
    <text evidence="1 3">Involved in nuclear export, actin cytoskeleton organization and vesicular transport.</text>
</comment>
<sequence length="316" mass="35018">MGKKRTREAEAHDDPAVDKMDIEEDSDDSSDDDMDIVNVDFELFNYDSEIDFHGVKTLLRQLFDADSQLLDLSALSDLIVSQNTIGSTCKVDDKANDAYAFLTVLNPREQWQNGKATSNQVGRQLIDYVVGRAQASDSKDLSKVADVMQRISVDKSEYKGDVEVGIVLAERLLNMPAEVIPPMWSMLGDEIEAAVEDGEPYKFTHYLVISRAYQEVEPSVDDPQQRKQKKSRMGGGGSSSSSELCYFHPEDEEMRKHALASGTYSFAREGQSEVSADSKRAFQELGIKSHGLMMLIEASKFEGAVKAIADYIGSAS</sequence>
<evidence type="ECO:0000256" key="3">
    <source>
        <dbReference type="PIRNR" id="PIRNR028983"/>
    </source>
</evidence>
<proteinExistence type="inferred from homology"/>
<keyword evidence="3" id="KW-0653">Protein transport</keyword>
<reference evidence="6" key="1">
    <citation type="journal article" date="2023" name="Mol. Phylogenet. Evol.">
        <title>Genome-scale phylogeny and comparative genomics of the fungal order Sordariales.</title>
        <authorList>
            <person name="Hensen N."/>
            <person name="Bonometti L."/>
            <person name="Westerberg I."/>
            <person name="Brannstrom I.O."/>
            <person name="Guillou S."/>
            <person name="Cros-Aarteil S."/>
            <person name="Calhoun S."/>
            <person name="Haridas S."/>
            <person name="Kuo A."/>
            <person name="Mondo S."/>
            <person name="Pangilinan J."/>
            <person name="Riley R."/>
            <person name="LaButti K."/>
            <person name="Andreopoulos B."/>
            <person name="Lipzen A."/>
            <person name="Chen C."/>
            <person name="Yan M."/>
            <person name="Daum C."/>
            <person name="Ng V."/>
            <person name="Clum A."/>
            <person name="Steindorff A."/>
            <person name="Ohm R.A."/>
            <person name="Martin F."/>
            <person name="Silar P."/>
            <person name="Natvig D.O."/>
            <person name="Lalanne C."/>
            <person name="Gautier V."/>
            <person name="Ament-Velasquez S.L."/>
            <person name="Kruys A."/>
            <person name="Hutchinson M.I."/>
            <person name="Powell A.J."/>
            <person name="Barry K."/>
            <person name="Miller A.N."/>
            <person name="Grigoriev I.V."/>
            <person name="Debuchy R."/>
            <person name="Gladieux P."/>
            <person name="Hiltunen Thoren M."/>
            <person name="Johannesson H."/>
        </authorList>
    </citation>
    <scope>NUCLEOTIDE SEQUENCE [LARGE SCALE GENOMIC DNA]</scope>
    <source>
        <strain evidence="6">CBS 340.73</strain>
    </source>
</reference>